<dbReference type="AlphaFoldDB" id="A0A5C5NWQ6"/>
<keyword evidence="1" id="KW-1133">Transmembrane helix</keyword>
<name>A0A5C5NWQ6_9PSED</name>
<proteinExistence type="predicted"/>
<reference evidence="2 3" key="1">
    <citation type="submission" date="2019-06" db="EMBL/GenBank/DDBJ databases">
        <title>Pseudomonas bimorpha sp. nov. isolated from bovine raw milk and skim milk concentrate.</title>
        <authorList>
            <person name="Hofmann K."/>
            <person name="Huptas C."/>
            <person name="Doll E."/>
            <person name="Scherer S."/>
            <person name="Wenning M."/>
        </authorList>
    </citation>
    <scope>NUCLEOTIDE SEQUENCE [LARGE SCALE GENOMIC DNA]</scope>
    <source>
        <strain evidence="2 3">DSM 17515</strain>
    </source>
</reference>
<organism evidence="2 3">
    <name type="scientific">Pseudomonas grimontii</name>
    <dbReference type="NCBI Taxonomy" id="129847"/>
    <lineage>
        <taxon>Bacteria</taxon>
        <taxon>Pseudomonadati</taxon>
        <taxon>Pseudomonadota</taxon>
        <taxon>Gammaproteobacteria</taxon>
        <taxon>Pseudomonadales</taxon>
        <taxon>Pseudomonadaceae</taxon>
        <taxon>Pseudomonas</taxon>
    </lineage>
</organism>
<evidence type="ECO:0000256" key="1">
    <source>
        <dbReference type="SAM" id="Phobius"/>
    </source>
</evidence>
<dbReference type="Proteomes" id="UP000317267">
    <property type="component" value="Unassembled WGS sequence"/>
</dbReference>
<dbReference type="RefSeq" id="WP_090400725.1">
    <property type="nucleotide sequence ID" value="NZ_CAUSAB010000020.1"/>
</dbReference>
<protein>
    <submittedName>
        <fullName evidence="2">Uncharacterized protein</fullName>
    </submittedName>
</protein>
<keyword evidence="1" id="KW-0472">Membrane</keyword>
<comment type="caution">
    <text evidence="2">The sequence shown here is derived from an EMBL/GenBank/DDBJ whole genome shotgun (WGS) entry which is preliminary data.</text>
</comment>
<gene>
    <name evidence="2" type="ORF">FIV39_29595</name>
</gene>
<evidence type="ECO:0000313" key="3">
    <source>
        <dbReference type="Proteomes" id="UP000317267"/>
    </source>
</evidence>
<accession>A0A5C5NWQ6</accession>
<dbReference type="EMBL" id="VFES01000029">
    <property type="protein sequence ID" value="TWR56858.1"/>
    <property type="molecule type" value="Genomic_DNA"/>
</dbReference>
<keyword evidence="1" id="KW-0812">Transmembrane</keyword>
<evidence type="ECO:0000313" key="2">
    <source>
        <dbReference type="EMBL" id="TWR56858.1"/>
    </source>
</evidence>
<sequence>MLSLERITGRSGLGLAEGMDRVDGGLSREWMAIWVTVAISVTVLVLIGYYSFCYKRLFLPGFQGKPPASALGRKAEFEWIEVFFQSVTGVH</sequence>
<dbReference type="OrthoDB" id="7024580at2"/>
<feature type="transmembrane region" description="Helical" evidence="1">
    <location>
        <begin position="31"/>
        <end position="52"/>
    </location>
</feature>